<reference evidence="1 2" key="1">
    <citation type="submission" date="2020-03" db="EMBL/GenBank/DDBJ databases">
        <title>Draft Genome Sequence of Cudoniella acicularis.</title>
        <authorList>
            <person name="Buettner E."/>
            <person name="Kellner H."/>
        </authorList>
    </citation>
    <scope>NUCLEOTIDE SEQUENCE [LARGE SCALE GENOMIC DNA]</scope>
    <source>
        <strain evidence="1 2">DSM 108380</strain>
    </source>
</reference>
<dbReference type="EMBL" id="JAAMPI010000304">
    <property type="protein sequence ID" value="KAF4632930.1"/>
    <property type="molecule type" value="Genomic_DNA"/>
</dbReference>
<comment type="caution">
    <text evidence="1">The sequence shown here is derived from an EMBL/GenBank/DDBJ whole genome shotgun (WGS) entry which is preliminary data.</text>
</comment>
<proteinExistence type="predicted"/>
<keyword evidence="2" id="KW-1185">Reference proteome</keyword>
<dbReference type="AlphaFoldDB" id="A0A8H4RMZ1"/>
<evidence type="ECO:0000313" key="1">
    <source>
        <dbReference type="EMBL" id="KAF4632930.1"/>
    </source>
</evidence>
<accession>A0A8H4RMZ1</accession>
<name>A0A8H4RMZ1_9HELO</name>
<dbReference type="Proteomes" id="UP000566819">
    <property type="component" value="Unassembled WGS sequence"/>
</dbReference>
<evidence type="ECO:0000313" key="2">
    <source>
        <dbReference type="Proteomes" id="UP000566819"/>
    </source>
</evidence>
<organism evidence="1 2">
    <name type="scientific">Cudoniella acicularis</name>
    <dbReference type="NCBI Taxonomy" id="354080"/>
    <lineage>
        <taxon>Eukaryota</taxon>
        <taxon>Fungi</taxon>
        <taxon>Dikarya</taxon>
        <taxon>Ascomycota</taxon>
        <taxon>Pezizomycotina</taxon>
        <taxon>Leotiomycetes</taxon>
        <taxon>Helotiales</taxon>
        <taxon>Tricladiaceae</taxon>
        <taxon>Cudoniella</taxon>
    </lineage>
</organism>
<gene>
    <name evidence="1" type="ORF">G7Y89_g5191</name>
</gene>
<sequence>MPAFAPVARPVLLTCGVTDVVVEAGNCVEVLGVLIEAAELVVGSEMVELARVVVLVGLVEGSEVVDTAVLVDTAALMELLKVVVAAAEPEVELRAAAHSA</sequence>
<protein>
    <submittedName>
        <fullName evidence="1">Uncharacterized protein</fullName>
    </submittedName>
</protein>